<feature type="compositionally biased region" description="Basic and acidic residues" evidence="5">
    <location>
        <begin position="8"/>
        <end position="26"/>
    </location>
</feature>
<keyword evidence="4" id="KW-0732">Signal</keyword>
<organism evidence="7 8">
    <name type="scientific">Symbiobacterium thermophilum</name>
    <dbReference type="NCBI Taxonomy" id="2734"/>
    <lineage>
        <taxon>Bacteria</taxon>
        <taxon>Bacillati</taxon>
        <taxon>Bacillota</taxon>
        <taxon>Clostridia</taxon>
        <taxon>Eubacteriales</taxon>
        <taxon>Symbiobacteriaceae</taxon>
        <taxon>Symbiobacterium</taxon>
    </lineage>
</organism>
<feature type="region of interest" description="Disordered" evidence="5">
    <location>
        <begin position="1"/>
        <end position="43"/>
    </location>
</feature>
<reference evidence="7" key="1">
    <citation type="submission" date="2017-11" db="EMBL/GenBank/DDBJ databases">
        <title>Three new genomes from thermophilic consortium.</title>
        <authorList>
            <person name="Quaggio R."/>
            <person name="Amgarten D."/>
            <person name="Setubal J.C."/>
        </authorList>
    </citation>
    <scope>NUCLEOTIDE SEQUENCE</scope>
    <source>
        <strain evidence="7">ZCTH01-B2</strain>
    </source>
</reference>
<keyword evidence="3" id="KW-0813">Transport</keyword>
<dbReference type="InterPro" id="IPR000914">
    <property type="entry name" value="SBP_5_dom"/>
</dbReference>
<evidence type="ECO:0000313" key="8">
    <source>
        <dbReference type="Proteomes" id="UP000732377"/>
    </source>
</evidence>
<dbReference type="InterPro" id="IPR023765">
    <property type="entry name" value="SBP_5_CS"/>
</dbReference>
<dbReference type="AlphaFoldDB" id="A0A953LG66"/>
<comment type="subcellular location">
    <subcellularLocation>
        <location evidence="1">Cell membrane</location>
        <topology evidence="1">Lipid-anchor</topology>
    </subcellularLocation>
</comment>
<dbReference type="Gene3D" id="3.40.190.10">
    <property type="entry name" value="Periplasmic binding protein-like II"/>
    <property type="match status" value="1"/>
</dbReference>
<evidence type="ECO:0000256" key="4">
    <source>
        <dbReference type="ARBA" id="ARBA00022729"/>
    </source>
</evidence>
<proteinExistence type="inferred from homology"/>
<dbReference type="Pfam" id="PF00496">
    <property type="entry name" value="SBP_bac_5"/>
    <property type="match status" value="1"/>
</dbReference>
<dbReference type="EMBL" id="PIUK01000007">
    <property type="protein sequence ID" value="MBY6274941.1"/>
    <property type="molecule type" value="Genomic_DNA"/>
</dbReference>
<dbReference type="PANTHER" id="PTHR30290:SF9">
    <property type="entry name" value="OLIGOPEPTIDE-BINDING PROTEIN APPA"/>
    <property type="match status" value="1"/>
</dbReference>
<dbReference type="Proteomes" id="UP000732377">
    <property type="component" value="Unassembled WGS sequence"/>
</dbReference>
<dbReference type="SUPFAM" id="SSF53850">
    <property type="entry name" value="Periplasmic binding protein-like II"/>
    <property type="match status" value="1"/>
</dbReference>
<dbReference type="CDD" id="cd08499">
    <property type="entry name" value="PBP2_Ylib_like"/>
    <property type="match status" value="1"/>
</dbReference>
<dbReference type="PIRSF" id="PIRSF002741">
    <property type="entry name" value="MppA"/>
    <property type="match status" value="1"/>
</dbReference>
<comment type="caution">
    <text evidence="7">The sequence shown here is derived from an EMBL/GenBank/DDBJ whole genome shotgun (WGS) entry which is preliminary data.</text>
</comment>
<dbReference type="GO" id="GO:1904680">
    <property type="term" value="F:peptide transmembrane transporter activity"/>
    <property type="evidence" value="ECO:0007669"/>
    <property type="project" value="TreeGrafter"/>
</dbReference>
<comment type="similarity">
    <text evidence="2">Belongs to the bacterial solute-binding protein 5 family.</text>
</comment>
<dbReference type="GO" id="GO:0042597">
    <property type="term" value="C:periplasmic space"/>
    <property type="evidence" value="ECO:0007669"/>
    <property type="project" value="UniProtKB-ARBA"/>
</dbReference>
<dbReference type="Gene3D" id="3.10.105.10">
    <property type="entry name" value="Dipeptide-binding Protein, Domain 3"/>
    <property type="match status" value="1"/>
</dbReference>
<dbReference type="InterPro" id="IPR039424">
    <property type="entry name" value="SBP_5"/>
</dbReference>
<accession>A0A953LG66</accession>
<dbReference type="PROSITE" id="PS01040">
    <property type="entry name" value="SBP_BACTERIAL_5"/>
    <property type="match status" value="1"/>
</dbReference>
<feature type="region of interest" description="Disordered" evidence="5">
    <location>
        <begin position="67"/>
        <end position="88"/>
    </location>
</feature>
<dbReference type="GO" id="GO:0043190">
    <property type="term" value="C:ATP-binding cassette (ABC) transporter complex"/>
    <property type="evidence" value="ECO:0007669"/>
    <property type="project" value="InterPro"/>
</dbReference>
<protein>
    <submittedName>
        <fullName evidence="7">Glutathione ABC transporter substrate-binding protein</fullName>
    </submittedName>
</protein>
<evidence type="ECO:0000256" key="2">
    <source>
        <dbReference type="ARBA" id="ARBA00005695"/>
    </source>
</evidence>
<evidence type="ECO:0000256" key="5">
    <source>
        <dbReference type="SAM" id="MobiDB-lite"/>
    </source>
</evidence>
<name>A0A953LG66_SYMTR</name>
<evidence type="ECO:0000313" key="7">
    <source>
        <dbReference type="EMBL" id="MBY6274941.1"/>
    </source>
</evidence>
<evidence type="ECO:0000256" key="3">
    <source>
        <dbReference type="ARBA" id="ARBA00022448"/>
    </source>
</evidence>
<gene>
    <name evidence="7" type="ORF">CWE10_01785</name>
</gene>
<feature type="domain" description="Solute-binding protein family 5" evidence="6">
    <location>
        <begin position="181"/>
        <end position="529"/>
    </location>
</feature>
<sequence>MGRPRGRRFAEDRGAAGRLREEEGRRTGTTGTGRLSCRNDHSVPSGMEISQVVRHNGSCWEAEIPYGSNQPARSTPPARLNPSNRTQARCHRMKKRVLPLLLALALAVLSACGGGANNQNQNQTPNQQTGGQTAPKEQVITIAHSGDPATLDPHKSFNGLVFTVTNQIYETLLYRAADGTLQPRLATEWAPVDETTWEFKLREGVKFSDGTPLNAEAVKFSLERLADPETKGPGAFIVGMIEEITVVDDHTVHIRTSTPFTPLLAHLSHPVTAIVSPTAATSGDLSKQPAGTGPFLLEDWKAGDSVTLKANPDYWGGKPKLDRVVLRIIPEAGTQLTELKAGTVDLISGVQPERFNEIDSDPQLSATRFLGWGSMFLGFNMKAGPLAQPEVRQAIAMAIDPQGIVDTLRQGMAQFGNSLVPPTVFGSVPDLTGPEYDPEGARALLAQAGVTTPLKLTLNTYEGAENQQIAQAIQAQLSQIGIDLEVVITDYGAFTEAIAKDDHGLWLSSWGTVTMDADYTLWALLHSGQHGADNKAFYANPQVDEWLTEARRTADDAQRQALYRQIHEQVMKDLPYLNLYYPLSSYAKNDRLQGEVYPFAAINLDLRKAEVK</sequence>
<evidence type="ECO:0000256" key="1">
    <source>
        <dbReference type="ARBA" id="ARBA00004193"/>
    </source>
</evidence>
<evidence type="ECO:0000259" key="6">
    <source>
        <dbReference type="Pfam" id="PF00496"/>
    </source>
</evidence>
<dbReference type="PANTHER" id="PTHR30290">
    <property type="entry name" value="PERIPLASMIC BINDING COMPONENT OF ABC TRANSPORTER"/>
    <property type="match status" value="1"/>
</dbReference>
<dbReference type="InterPro" id="IPR030678">
    <property type="entry name" value="Peptide/Ni-bd"/>
</dbReference>
<dbReference type="GO" id="GO:0015833">
    <property type="term" value="P:peptide transport"/>
    <property type="evidence" value="ECO:0007669"/>
    <property type="project" value="TreeGrafter"/>
</dbReference>